<organism evidence="1 2">
    <name type="scientific">Pantoea cypripedii</name>
    <name type="common">Pectobacterium cypripedii</name>
    <name type="synonym">Erwinia cypripedii</name>
    <dbReference type="NCBI Taxonomy" id="55209"/>
    <lineage>
        <taxon>Bacteria</taxon>
        <taxon>Pseudomonadati</taxon>
        <taxon>Pseudomonadota</taxon>
        <taxon>Gammaproteobacteria</taxon>
        <taxon>Enterobacterales</taxon>
        <taxon>Erwiniaceae</taxon>
        <taxon>Pantoea</taxon>
    </lineage>
</organism>
<dbReference type="InterPro" id="IPR027417">
    <property type="entry name" value="P-loop_NTPase"/>
</dbReference>
<evidence type="ECO:0000313" key="2">
    <source>
        <dbReference type="Proteomes" id="UP000193749"/>
    </source>
</evidence>
<proteinExistence type="predicted"/>
<evidence type="ECO:0000313" key="1">
    <source>
        <dbReference type="EMBL" id="ORM90189.1"/>
    </source>
</evidence>
<name>A0A1X1EMR6_PANCY</name>
<gene>
    <name evidence="1" type="ORF">HA50_26985</name>
</gene>
<dbReference type="Proteomes" id="UP000193749">
    <property type="component" value="Unassembled WGS sequence"/>
</dbReference>
<comment type="caution">
    <text evidence="1">The sequence shown here is derived from an EMBL/GenBank/DDBJ whole genome shotgun (WGS) entry which is preliminary data.</text>
</comment>
<sequence>MNIKRIIFAIEDILNTISRFTVAEDFVDYCDLRTVIGLDKQDLEVRPWLQAPYIAVTHQGYYLSVFEIAGALCDRDEEAPTEHPDSFEGLIMHLATTLATTWKNTGYKLAFIFERDPEKGVDEISTMIAPQKRAIQHVGLQLDELLEEKITTLSPWLIRERAWLAVWSSPILVSQQERTDFNKEILAISDKAPVARFGQQPWRWLMSGLKIRHDSFITTLEEALKKGGQGLLVRLMEVPEVCNEIRREMARDSTSPQWRPHLPGDALPAGILQENDNTALLAPFLNLQVFGGTPKTEGNLVKAEGLWHGMVAITLPPQHPEPFNKLVRSVPRAVPWRIRIDLMPGGMKALGGKKFLSSFGQFIPSIRPLYDACTQLAQVNEKDPVCVMTIVATSWGKTREICSRNLMLLESALQGWGVCGTTTTFGDPRRGWVNTMLAASAGSGPVPLYPPLSHALSMLPFNRPGSVWRGEGNLMLHTEDGCAWEVGLASSRQNKHTELAPGDSGLGKSVLINTLTSIQVTSAQVSIPYVAHIDKGFGAMGTIQLIRDSLPEGRKDEAIGIILSNDPSQSRNIFDILYGARGPIPPEKQFISTMLTAFCIEPDRGVPPNPTDTRQVMERLIELAFDIRSNEEPNMYREHVEAEVDTALQESGVRELHDSDWWEATPWYEVRDILHEKGFIQAAQRAHYQAVPELADIPALLRHEKIRESFGNVQRSGSQELLLEYIERCLIQARQDYPMLASRTRFALNPDTRIVAVDLNNVAGDKSPAGRLKTGIMFLFAGQITAGDFILPQYRREVLAALPEAYHAGILRRINQLDSEMKTKIYDELHNVKGIDFIFESLDTQDREQRKFGIRTVLSTQFLTDYPQSLFDSANTLWLLRYREKDIPILRDAYKVPEHTLQAFLRMPAGPAADGSGVPMLCIMRTTQGTLARIVRFTLGPLELWSLNSDKKDSALRRHLTEILGSARSRKLLAKTFPHGSAKKYIELKERNSGARGEKGVIAQMAGEMINDLGYDL</sequence>
<dbReference type="SUPFAM" id="SSF52540">
    <property type="entry name" value="P-loop containing nucleoside triphosphate hydrolases"/>
    <property type="match status" value="1"/>
</dbReference>
<protein>
    <submittedName>
        <fullName evidence="1">Conjugal transfer protein</fullName>
    </submittedName>
</protein>
<dbReference type="STRING" id="55209.HA50_26985"/>
<dbReference type="RefSeq" id="WP_084879918.1">
    <property type="nucleotide sequence ID" value="NZ_JAGGMY010000003.1"/>
</dbReference>
<dbReference type="EMBL" id="MLJI01000002">
    <property type="protein sequence ID" value="ORM90189.1"/>
    <property type="molecule type" value="Genomic_DNA"/>
</dbReference>
<reference evidence="1 2" key="1">
    <citation type="journal article" date="2017" name="Antonie Van Leeuwenhoek">
        <title>Phylogenomic resolution of the bacterial genus Pantoea and its relationship with Erwinia and Tatumella.</title>
        <authorList>
            <person name="Palmer M."/>
            <person name="Steenkamp E.T."/>
            <person name="Coetzee M.P."/>
            <person name="Chan W.Y."/>
            <person name="van Zyl E."/>
            <person name="De Maayer P."/>
            <person name="Coutinho T.A."/>
            <person name="Blom J."/>
            <person name="Smits T.H."/>
            <person name="Duffy B."/>
            <person name="Venter S.N."/>
        </authorList>
    </citation>
    <scope>NUCLEOTIDE SEQUENCE [LARGE SCALE GENOMIC DNA]</scope>
    <source>
        <strain evidence="1 2">LMG 2657</strain>
    </source>
</reference>
<dbReference type="OrthoDB" id="7229084at2"/>
<keyword evidence="2" id="KW-1185">Reference proteome</keyword>
<accession>A0A1X1EMR6</accession>
<dbReference type="Gene3D" id="3.40.50.300">
    <property type="entry name" value="P-loop containing nucleotide triphosphate hydrolases"/>
    <property type="match status" value="1"/>
</dbReference>
<dbReference type="AlphaFoldDB" id="A0A1X1EMR6"/>